<accession>A0A914E5G4</accession>
<dbReference type="GO" id="GO:0004185">
    <property type="term" value="F:serine-type carboxypeptidase activity"/>
    <property type="evidence" value="ECO:0007669"/>
    <property type="project" value="InterPro"/>
</dbReference>
<evidence type="ECO:0000256" key="1">
    <source>
        <dbReference type="ARBA" id="ARBA00009431"/>
    </source>
</evidence>
<dbReference type="GO" id="GO:0006508">
    <property type="term" value="P:proteolysis"/>
    <property type="evidence" value="ECO:0007669"/>
    <property type="project" value="InterPro"/>
</dbReference>
<dbReference type="InterPro" id="IPR029058">
    <property type="entry name" value="AB_hydrolase_fold"/>
</dbReference>
<dbReference type="AlphaFoldDB" id="A0A914E5G4"/>
<dbReference type="WBParaSite" id="ACRNAN_scaffold5881.g14908.t1">
    <property type="protein sequence ID" value="ACRNAN_scaffold5881.g14908.t1"/>
    <property type="gene ID" value="ACRNAN_scaffold5881.g14908"/>
</dbReference>
<protein>
    <submittedName>
        <fullName evidence="3">Uncharacterized protein</fullName>
    </submittedName>
</protein>
<sequence length="274" mass="32880">MYYNLTNLYPQDGDQCSVLATPYFFFPENQDLYEWYTDCYKANYLTNMKKLFYKSLDLEQTADVLNYDCTDNQNCYTCYNSYALAYYLNNPKVLKAFHIDSKWIEHKNVSWQDCNWDLYNAYNVTYRDTFDVFIDIFDLLKNLDNVIKNFRIIVYNGDVDTVCNFLGDMWHMENIANKYNFTRNSRLQWKFRDQLAGYHQPYSKQIGANNLLTLDVLTVKTIRFLIENEYFMSCLVTTMIYIQKMQQIGKPYEIAFGLDIYNKFSLNIRHIFNV</sequence>
<proteinExistence type="inferred from homology"/>
<dbReference type="Pfam" id="PF00450">
    <property type="entry name" value="Peptidase_S10"/>
    <property type="match status" value="1"/>
</dbReference>
<dbReference type="Proteomes" id="UP000887540">
    <property type="component" value="Unplaced"/>
</dbReference>
<evidence type="ECO:0000313" key="2">
    <source>
        <dbReference type="Proteomes" id="UP000887540"/>
    </source>
</evidence>
<dbReference type="SUPFAM" id="SSF53474">
    <property type="entry name" value="alpha/beta-Hydrolases"/>
    <property type="match status" value="1"/>
</dbReference>
<comment type="similarity">
    <text evidence="1">Belongs to the peptidase S10 family.</text>
</comment>
<name>A0A914E5G4_9BILA</name>
<dbReference type="InterPro" id="IPR001563">
    <property type="entry name" value="Peptidase_S10"/>
</dbReference>
<reference evidence="3" key="1">
    <citation type="submission" date="2022-11" db="UniProtKB">
        <authorList>
            <consortium name="WormBaseParasite"/>
        </authorList>
    </citation>
    <scope>IDENTIFICATION</scope>
</reference>
<organism evidence="2 3">
    <name type="scientific">Acrobeloides nanus</name>
    <dbReference type="NCBI Taxonomy" id="290746"/>
    <lineage>
        <taxon>Eukaryota</taxon>
        <taxon>Metazoa</taxon>
        <taxon>Ecdysozoa</taxon>
        <taxon>Nematoda</taxon>
        <taxon>Chromadorea</taxon>
        <taxon>Rhabditida</taxon>
        <taxon>Tylenchina</taxon>
        <taxon>Cephalobomorpha</taxon>
        <taxon>Cephaloboidea</taxon>
        <taxon>Cephalobidae</taxon>
        <taxon>Acrobeloides</taxon>
    </lineage>
</organism>
<dbReference type="Gene3D" id="3.40.50.1820">
    <property type="entry name" value="alpha/beta hydrolase"/>
    <property type="match status" value="1"/>
</dbReference>
<keyword evidence="2" id="KW-1185">Reference proteome</keyword>
<evidence type="ECO:0000313" key="3">
    <source>
        <dbReference type="WBParaSite" id="ACRNAN_scaffold5881.g14908.t1"/>
    </source>
</evidence>